<reference evidence="4 5" key="1">
    <citation type="submission" date="2016-11" db="EMBL/GenBank/DDBJ databases">
        <authorList>
            <person name="Jaros S."/>
            <person name="Januszkiewicz K."/>
            <person name="Wedrychowicz H."/>
        </authorList>
    </citation>
    <scope>NUCLEOTIDE SEQUENCE [LARGE SCALE GENOMIC DNA]</scope>
    <source>
        <strain evidence="4 5">DSM 17459</strain>
    </source>
</reference>
<sequence>MNNYRELDEYDKDILRELGNIGTGNAVTSLSQMMNHSLEIDTPSIKIIKYQEIAGILQREEEIQTGILVEVHGELQGIFLFLLDEDFTFSILNTILGEKARQLMNLDEIERSLICELGNIMCGSYIRALSQLLNLKIDVDVPNLCIDMGGAILNIPLSHFLVFSDELLMIENIFHMGSCSFKGHILFLPEMESLRAIIGTLRE</sequence>
<dbReference type="PANTHER" id="PTHR43693">
    <property type="entry name" value="PROTEIN PHOSPHATASE CHEZ"/>
    <property type="match status" value="1"/>
</dbReference>
<evidence type="ECO:0000256" key="2">
    <source>
        <dbReference type="ARBA" id="ARBA00022801"/>
    </source>
</evidence>
<evidence type="ECO:0000256" key="1">
    <source>
        <dbReference type="ARBA" id="ARBA00022500"/>
    </source>
</evidence>
<evidence type="ECO:0000313" key="4">
    <source>
        <dbReference type="EMBL" id="SHE47013.1"/>
    </source>
</evidence>
<dbReference type="GO" id="GO:0006935">
    <property type="term" value="P:chemotaxis"/>
    <property type="evidence" value="ECO:0007669"/>
    <property type="project" value="UniProtKB-KW"/>
</dbReference>
<feature type="domain" description="CheC-like protein" evidence="3">
    <location>
        <begin position="12"/>
        <end position="47"/>
    </location>
</feature>
<organism evidence="4 5">
    <name type="scientific">Lactonifactor longoviformis DSM 17459</name>
    <dbReference type="NCBI Taxonomy" id="1122155"/>
    <lineage>
        <taxon>Bacteria</taxon>
        <taxon>Bacillati</taxon>
        <taxon>Bacillota</taxon>
        <taxon>Clostridia</taxon>
        <taxon>Eubacteriales</taxon>
        <taxon>Clostridiaceae</taxon>
        <taxon>Lactonifactor</taxon>
    </lineage>
</organism>
<protein>
    <submittedName>
        <fullName evidence="4">Chemotaxis protein CheC</fullName>
    </submittedName>
</protein>
<name>A0A1M4TRD2_9CLOT</name>
<dbReference type="GO" id="GO:0016787">
    <property type="term" value="F:hydrolase activity"/>
    <property type="evidence" value="ECO:0007669"/>
    <property type="project" value="UniProtKB-KW"/>
</dbReference>
<gene>
    <name evidence="4" type="ORF">SAMN02745158_00556</name>
</gene>
<proteinExistence type="predicted"/>
<dbReference type="InterPro" id="IPR007597">
    <property type="entry name" value="CheC"/>
</dbReference>
<dbReference type="STRING" id="1122155.SAMN02745158_00556"/>
<dbReference type="Proteomes" id="UP000184245">
    <property type="component" value="Unassembled WGS sequence"/>
</dbReference>
<dbReference type="InterPro" id="IPR028976">
    <property type="entry name" value="CheC-like_sf"/>
</dbReference>
<keyword evidence="5" id="KW-1185">Reference proteome</keyword>
<dbReference type="AlphaFoldDB" id="A0A1M4TRD2"/>
<dbReference type="InterPro" id="IPR050992">
    <property type="entry name" value="CheZ_family_phosphatases"/>
</dbReference>
<dbReference type="Gene3D" id="3.40.1550.10">
    <property type="entry name" value="CheC-like"/>
    <property type="match status" value="1"/>
</dbReference>
<dbReference type="PANTHER" id="PTHR43693:SF1">
    <property type="entry name" value="PROTEIN PHOSPHATASE CHEZ"/>
    <property type="match status" value="1"/>
</dbReference>
<evidence type="ECO:0000259" key="3">
    <source>
        <dbReference type="Pfam" id="PF04509"/>
    </source>
</evidence>
<dbReference type="OrthoDB" id="9812187at2"/>
<dbReference type="EMBL" id="FQVI01000002">
    <property type="protein sequence ID" value="SHE47013.1"/>
    <property type="molecule type" value="Genomic_DNA"/>
</dbReference>
<dbReference type="SUPFAM" id="SSF103039">
    <property type="entry name" value="CheC-like"/>
    <property type="match status" value="1"/>
</dbReference>
<feature type="domain" description="CheC-like protein" evidence="3">
    <location>
        <begin position="109"/>
        <end position="144"/>
    </location>
</feature>
<accession>A0A1M4TRD2</accession>
<dbReference type="Pfam" id="PF04509">
    <property type="entry name" value="CheC"/>
    <property type="match status" value="2"/>
</dbReference>
<dbReference type="RefSeq" id="WP_072848838.1">
    <property type="nucleotide sequence ID" value="NZ_FQVI01000002.1"/>
</dbReference>
<evidence type="ECO:0000313" key="5">
    <source>
        <dbReference type="Proteomes" id="UP000184245"/>
    </source>
</evidence>
<dbReference type="CDD" id="cd17909">
    <property type="entry name" value="CheC_ClassI"/>
    <property type="match status" value="1"/>
</dbReference>
<keyword evidence="2" id="KW-0378">Hydrolase</keyword>
<keyword evidence="1" id="KW-0145">Chemotaxis</keyword>